<dbReference type="EMBL" id="JANTQA010000051">
    <property type="protein sequence ID" value="KAJ3430323.1"/>
    <property type="molecule type" value="Genomic_DNA"/>
</dbReference>
<dbReference type="InterPro" id="IPR032675">
    <property type="entry name" value="LRR_dom_sf"/>
</dbReference>
<comment type="caution">
    <text evidence="3">The sequence shown here is derived from an EMBL/GenBank/DDBJ whole genome shotgun (WGS) entry which is preliminary data.</text>
</comment>
<feature type="compositionally biased region" description="Low complexity" evidence="2">
    <location>
        <begin position="798"/>
        <end position="815"/>
    </location>
</feature>
<feature type="region of interest" description="Disordered" evidence="2">
    <location>
        <begin position="778"/>
        <end position="825"/>
    </location>
</feature>
<dbReference type="Gene3D" id="3.80.10.10">
    <property type="entry name" value="Ribonuclease Inhibitor"/>
    <property type="match status" value="1"/>
</dbReference>
<feature type="compositionally biased region" description="Low complexity" evidence="2">
    <location>
        <begin position="274"/>
        <end position="285"/>
    </location>
</feature>
<keyword evidence="1" id="KW-0677">Repeat</keyword>
<dbReference type="PANTHER" id="PTHR24111:SF0">
    <property type="entry name" value="LEUCINE-RICH REPEAT-CONTAINING PROTEIN"/>
    <property type="match status" value="1"/>
</dbReference>
<sequence length="825" mass="95364">MANTKKEFPIIKDYNKLQTTQDQSYVYTDKRTKKKDFDWQILNLQPLTIKQKVKIESLVRGVTNDKIVFSSNIIKKNARRREKRIIVLTDYRIITIGKRRNSIKNRICRNGHLYDLKRVEYQSDVHIKFIFQNFQLNAFMKETEALFEILQTKLELITKNFLQYEKPSIYNLKENDSMVNILQKIRSIERKQTKTNKSLDYEFVNLNYDYFQQFYKSWCSYYDTPVNPRFNRYLTNSTTAKSQSTVFDLCRYSQLDTTGEPKHNDENDHSNLTNQNNQKNQSNIKNKSKSKSKRKRKSNKQTTVHYRPIINSLKNNNFFTDLNFQNCNLKSNYRRLIKILGTTTKVESLNLSNINVNERHDKLGKLFLANNIFQARLQHLDLSNNRLNCKNEATFARGLGEMTNLTKLNLSSTSMNSNLLNSVLDQLPKLTKLCDLNLSNVKFTKENSNKLFRIVFTSLQFLNNTNSKSAQTQLQIKNLYLSNTNVHLKSLPQTPKSSCAITELHLDQNTFDKKDQWQLSEFLNNTQSLKYLDVSASCKQSQYFALILKSILGNDKLQNFRLLANNNSLGKEISGKILDAFQNNKNSNSLIELRLNKNKFGAIGLSNILRACSLSNSLQKISVSMNILKGKDTLLLKEQFVNLFTNLKSLTDFQMSGKPNSKYWLGDKSQILFKDFPICNNLQVFDISSNKIGELAQQELSNLFPTKLPSLKYIYIDNNNWTLSSLKIFSKQISLNNSSNLLGNWPTNDADLLLSQCKKSMKKSIKKYLKKYKNDFSTTLNSNDNDNDNNNDNDNDDGNGIVNDNVNGNDNVNDNGDGEDNGIEI</sequence>
<dbReference type="Proteomes" id="UP001146793">
    <property type="component" value="Unassembled WGS sequence"/>
</dbReference>
<reference evidence="3" key="1">
    <citation type="submission" date="2022-08" db="EMBL/GenBank/DDBJ databases">
        <title>Novel sulphate-reducing endosymbionts in the free-living metamonad Anaeramoeba.</title>
        <authorList>
            <person name="Jerlstrom-Hultqvist J."/>
            <person name="Cepicka I."/>
            <person name="Gallot-Lavallee L."/>
            <person name="Salas-Leiva D."/>
            <person name="Curtis B.A."/>
            <person name="Zahonova K."/>
            <person name="Pipaliya S."/>
            <person name="Dacks J."/>
            <person name="Roger A.J."/>
        </authorList>
    </citation>
    <scope>NUCLEOTIDE SEQUENCE</scope>
    <source>
        <strain evidence="3">Busselton2</strain>
    </source>
</reference>
<organism evidence="3 4">
    <name type="scientific">Anaeramoeba flamelloides</name>
    <dbReference type="NCBI Taxonomy" id="1746091"/>
    <lineage>
        <taxon>Eukaryota</taxon>
        <taxon>Metamonada</taxon>
        <taxon>Anaeramoebidae</taxon>
        <taxon>Anaeramoeba</taxon>
    </lineage>
</organism>
<dbReference type="AlphaFoldDB" id="A0AAV7YRI7"/>
<evidence type="ECO:0000313" key="3">
    <source>
        <dbReference type="EMBL" id="KAJ3430323.1"/>
    </source>
</evidence>
<feature type="compositionally biased region" description="Basic and acidic residues" evidence="2">
    <location>
        <begin position="259"/>
        <end position="269"/>
    </location>
</feature>
<evidence type="ECO:0000256" key="1">
    <source>
        <dbReference type="ARBA" id="ARBA00022737"/>
    </source>
</evidence>
<name>A0AAV7YRI7_9EUKA</name>
<feature type="region of interest" description="Disordered" evidence="2">
    <location>
        <begin position="258"/>
        <end position="307"/>
    </location>
</feature>
<gene>
    <name evidence="3" type="ORF">M0812_23327</name>
</gene>
<dbReference type="SUPFAM" id="SSF52047">
    <property type="entry name" value="RNI-like"/>
    <property type="match status" value="2"/>
</dbReference>
<protein>
    <submittedName>
        <fullName evidence="3">Leucine-rich repeat isoform f</fullName>
    </submittedName>
</protein>
<evidence type="ECO:0000313" key="4">
    <source>
        <dbReference type="Proteomes" id="UP001146793"/>
    </source>
</evidence>
<feature type="compositionally biased region" description="Acidic residues" evidence="2">
    <location>
        <begin position="816"/>
        <end position="825"/>
    </location>
</feature>
<accession>A0AAV7YRI7</accession>
<feature type="compositionally biased region" description="Basic residues" evidence="2">
    <location>
        <begin position="286"/>
        <end position="299"/>
    </location>
</feature>
<dbReference type="PANTHER" id="PTHR24111">
    <property type="entry name" value="LEUCINE-RICH REPEAT-CONTAINING PROTEIN 34"/>
    <property type="match status" value="1"/>
</dbReference>
<dbReference type="InterPro" id="IPR052201">
    <property type="entry name" value="LRR-containing_regulator"/>
</dbReference>
<proteinExistence type="predicted"/>
<evidence type="ECO:0000256" key="2">
    <source>
        <dbReference type="SAM" id="MobiDB-lite"/>
    </source>
</evidence>
<feature type="compositionally biased region" description="Acidic residues" evidence="2">
    <location>
        <begin position="785"/>
        <end position="797"/>
    </location>
</feature>